<dbReference type="EMBL" id="JPOX01000011">
    <property type="protein sequence ID" value="KFX48805.1"/>
    <property type="molecule type" value="Genomic_DNA"/>
</dbReference>
<gene>
    <name evidence="4" type="ORF">GQ26_0111830</name>
</gene>
<name>A0A093V9F2_TALMA</name>
<dbReference type="UniPathway" id="UPA00113">
    <property type="reaction ID" value="UER00529"/>
</dbReference>
<accession>A0A093V9F2</accession>
<evidence type="ECO:0000256" key="2">
    <source>
        <dbReference type="SAM" id="SignalP"/>
    </source>
</evidence>
<dbReference type="eggNOG" id="ENOG502S8FT">
    <property type="taxonomic scope" value="Eukaryota"/>
</dbReference>
<dbReference type="InterPro" id="IPR000182">
    <property type="entry name" value="GNAT_dom"/>
</dbReference>
<dbReference type="PROSITE" id="PS51186">
    <property type="entry name" value="GNAT"/>
    <property type="match status" value="1"/>
</dbReference>
<evidence type="ECO:0000256" key="1">
    <source>
        <dbReference type="SAM" id="MobiDB-lite"/>
    </source>
</evidence>
<feature type="region of interest" description="Disordered" evidence="1">
    <location>
        <begin position="226"/>
        <end position="250"/>
    </location>
</feature>
<dbReference type="GO" id="GO:0006048">
    <property type="term" value="P:UDP-N-acetylglucosamine biosynthetic process"/>
    <property type="evidence" value="ECO:0007669"/>
    <property type="project" value="UniProtKB-UniPathway"/>
</dbReference>
<keyword evidence="2" id="KW-0732">Signal</keyword>
<dbReference type="SUPFAM" id="SSF55729">
    <property type="entry name" value="Acyl-CoA N-acyltransferases (Nat)"/>
    <property type="match status" value="1"/>
</dbReference>
<dbReference type="CDD" id="cd04301">
    <property type="entry name" value="NAT_SF"/>
    <property type="match status" value="1"/>
</dbReference>
<reference evidence="4" key="2">
    <citation type="journal article" date="2014" name="PLoS Genet.">
        <title>Signature gene expression reveals novel clues to the molecular mechanisms of dimorphic transition in Penicillium marneffei.</title>
        <authorList>
            <person name="Yang E."/>
            <person name="Wang G."/>
            <person name="Cai J."/>
            <person name="Woo P.C."/>
            <person name="Lau S.K."/>
            <person name="Yuen K.-Y."/>
            <person name="Chow W.-N."/>
            <person name="Lin X."/>
        </authorList>
    </citation>
    <scope>NUCLEOTIDE SEQUENCE</scope>
    <source>
        <strain evidence="4">PM1</strain>
    </source>
</reference>
<dbReference type="AlphaFoldDB" id="A0A093V9F2"/>
<evidence type="ECO:0000313" key="4">
    <source>
        <dbReference type="EMBL" id="KFX48805.1"/>
    </source>
</evidence>
<proteinExistence type="predicted"/>
<dbReference type="InterPro" id="IPR016181">
    <property type="entry name" value="Acyl_CoA_acyltransferase"/>
</dbReference>
<sequence length="406" mass="45597">MLFKSVLSWLAASFMLNAAVVKDPHSSPSQIADYMDLAALTKIPTDIHPLYNTTVVTALNSTLTKRYNFHDAPFICHSTDFGYAEVKHVVKGIEHLTTNIQGQPSNLPLSCGRTRSSTLPPERRIFNGNARYGMMDVKKTKMAAQDTTKKQYTFSTSLYPPPILSNPKPTLLYPTPLNPHPSTNNPVFTASMHIRHSVFVEEQLCRAEEEIDADDERSWGWVVYASEQQQQQQHRKHQTQDEDGAGDEGPKQAVATIRLVPAPHIAHTHLCNASESTAAGDANGKQFDYDYDYDHEPYVKITRVAVLAPFRGYGLSRLLMRTVEEWAARNKRVIDEMYARFASQQGAEIVGKGPGKEWNGLIGLHAQTQVERMYAALGYETDESMGRWDEEGIDHVGMFKRVDIKS</sequence>
<feature type="signal peptide" evidence="2">
    <location>
        <begin position="1"/>
        <end position="22"/>
    </location>
</feature>
<evidence type="ECO:0000259" key="3">
    <source>
        <dbReference type="PROSITE" id="PS51186"/>
    </source>
</evidence>
<feature type="domain" description="N-acetyltransferase" evidence="3">
    <location>
        <begin position="203"/>
        <end position="403"/>
    </location>
</feature>
<dbReference type="GO" id="GO:0016747">
    <property type="term" value="F:acyltransferase activity, transferring groups other than amino-acyl groups"/>
    <property type="evidence" value="ECO:0007669"/>
    <property type="project" value="InterPro"/>
</dbReference>
<dbReference type="Gene3D" id="3.40.630.30">
    <property type="match status" value="1"/>
</dbReference>
<dbReference type="Pfam" id="PF00583">
    <property type="entry name" value="Acetyltransf_1"/>
    <property type="match status" value="1"/>
</dbReference>
<protein>
    <recommendedName>
        <fullName evidence="3">N-acetyltransferase domain-containing protein</fullName>
    </recommendedName>
</protein>
<feature type="chain" id="PRO_5001892354" description="N-acetyltransferase domain-containing protein" evidence="2">
    <location>
        <begin position="23"/>
        <end position="406"/>
    </location>
</feature>
<organism evidence="4">
    <name type="scientific">Talaromyces marneffei PM1</name>
    <dbReference type="NCBI Taxonomy" id="1077442"/>
    <lineage>
        <taxon>Eukaryota</taxon>
        <taxon>Fungi</taxon>
        <taxon>Dikarya</taxon>
        <taxon>Ascomycota</taxon>
        <taxon>Pezizomycotina</taxon>
        <taxon>Eurotiomycetes</taxon>
        <taxon>Eurotiomycetidae</taxon>
        <taxon>Eurotiales</taxon>
        <taxon>Trichocomaceae</taxon>
        <taxon>Talaromyces</taxon>
        <taxon>Talaromyces sect. Talaromyces</taxon>
    </lineage>
</organism>
<dbReference type="HOGENOM" id="CLU_056607_0_0_1"/>
<comment type="caution">
    <text evidence="4">The sequence shown here is derived from an EMBL/GenBank/DDBJ whole genome shotgun (WGS) entry which is preliminary data.</text>
</comment>
<reference key="1">
    <citation type="journal article" date="2014" name="PLoS Genet.">
        <title>Signature Gene Expression Reveals Novel Clues to the Molecular Mechanisms of Dimorphic Transition in Penicillium marneffei.</title>
        <authorList>
            <person name="Yang E."/>
            <person name="Wang G."/>
            <person name="Cai J."/>
            <person name="Woo P.C."/>
            <person name="Lau S.K."/>
            <person name="Yuen K.-Y."/>
            <person name="Chow W.-N."/>
            <person name="Lin X."/>
        </authorList>
    </citation>
    <scope>NUCLEOTIDE SEQUENCE [LARGE SCALE GENOMIC DNA]</scope>
    <source>
        <strain>PM1</strain>
    </source>
</reference>